<keyword evidence="3" id="KW-0067">ATP-binding</keyword>
<dbReference type="SMART" id="SM00382">
    <property type="entry name" value="AAA"/>
    <property type="match status" value="2"/>
</dbReference>
<dbReference type="Proteomes" id="UP000196074">
    <property type="component" value="Unassembled WGS sequence"/>
</dbReference>
<dbReference type="PANTHER" id="PTHR19211:SF14">
    <property type="entry name" value="ATP-BINDING CASSETTE SUB-FAMILY F MEMBER 1"/>
    <property type="match status" value="1"/>
</dbReference>
<dbReference type="InterPro" id="IPR050611">
    <property type="entry name" value="ABCF"/>
</dbReference>
<dbReference type="InterPro" id="IPR027417">
    <property type="entry name" value="P-loop_NTPase"/>
</dbReference>
<sequence length="507" mass="58424">MLQFQNLTLIHQKDQFRLVDGLTGVVHPGDKVAIIGEEGTGKSSLLKWICRCPEVNDYLEAQGSYQCTFQQIGYLPQFLPNKEEPLSVYDFLFHNLDANEIDYSYLAKLASDFQLDQDFLYSNQEMGTLSGGQKIKIQLMKILLHHPDILLLDEPSNDLDYESIQWLENFIRTSDLAILYISHDVVLLKNTATSILHLEKIAHQQRAVVHFVKEDYQNYIDQRKRAADKQLQIALKQRSEDKKRNAQLQQVKQKVQHQLRTTKLDTQGRLLAKKMANLKSREKRFEKERAQFTEMPQQEEAIGLKWQTVQAVPSSKPLIHLEKSQLKIADKILVEPLDFTFFGQEKVGIVGNNGIGKSLFLHKIAEMLQKRTDIQMKYMPQNYFEALDTTQSPVAYLLSQTKQDQATVMTYLGSLQFFVQEMQRPIAYLSGGQRAKLVILGLLLSQANVLLLDEPTRNLSPTSNQVLTQQLQQYNGTLLTVSHDRYFLEQVCEKIYQLDKTGLQRIF</sequence>
<dbReference type="GO" id="GO:0016887">
    <property type="term" value="F:ATP hydrolysis activity"/>
    <property type="evidence" value="ECO:0007669"/>
    <property type="project" value="InterPro"/>
</dbReference>
<evidence type="ECO:0000256" key="3">
    <source>
        <dbReference type="ARBA" id="ARBA00022840"/>
    </source>
</evidence>
<dbReference type="RefSeq" id="WP_087213880.1">
    <property type="nucleotide sequence ID" value="NZ_NFLC01000003.1"/>
</dbReference>
<dbReference type="InterPro" id="IPR003439">
    <property type="entry name" value="ABC_transporter-like_ATP-bd"/>
</dbReference>
<keyword evidence="2" id="KW-0547">Nucleotide-binding</keyword>
<reference evidence="6" key="1">
    <citation type="submission" date="2017-04" db="EMBL/GenBank/DDBJ databases">
        <title>Function of individual gut microbiota members based on whole genome sequencing of pure cultures obtained from chicken caecum.</title>
        <authorList>
            <person name="Medvecky M."/>
            <person name="Cejkova D."/>
            <person name="Polansky O."/>
            <person name="Karasova D."/>
            <person name="Kubasova T."/>
            <person name="Cizek A."/>
            <person name="Rychlik I."/>
        </authorList>
    </citation>
    <scope>NUCLEOTIDE SEQUENCE [LARGE SCALE GENOMIC DNA]</scope>
    <source>
        <strain evidence="6">An144</strain>
    </source>
</reference>
<dbReference type="Gene3D" id="3.40.50.300">
    <property type="entry name" value="P-loop containing nucleotide triphosphate hydrolases"/>
    <property type="match status" value="2"/>
</dbReference>
<dbReference type="PANTHER" id="PTHR19211">
    <property type="entry name" value="ATP-BINDING TRANSPORT PROTEIN-RELATED"/>
    <property type="match status" value="1"/>
</dbReference>
<evidence type="ECO:0000313" key="5">
    <source>
        <dbReference type="EMBL" id="OUQ11319.1"/>
    </source>
</evidence>
<dbReference type="InterPro" id="IPR003593">
    <property type="entry name" value="AAA+_ATPase"/>
</dbReference>
<comment type="caution">
    <text evidence="5">The sequence shown here is derived from an EMBL/GenBank/DDBJ whole genome shotgun (WGS) entry which is preliminary data.</text>
</comment>
<gene>
    <name evidence="5" type="ORF">B5E88_02360</name>
</gene>
<evidence type="ECO:0000313" key="6">
    <source>
        <dbReference type="Proteomes" id="UP000196074"/>
    </source>
</evidence>
<name>A0A1Y4R193_9ENTE</name>
<organism evidence="5 6">
    <name type="scientific">Enterococcus cecorum</name>
    <dbReference type="NCBI Taxonomy" id="44008"/>
    <lineage>
        <taxon>Bacteria</taxon>
        <taxon>Bacillati</taxon>
        <taxon>Bacillota</taxon>
        <taxon>Bacilli</taxon>
        <taxon>Lactobacillales</taxon>
        <taxon>Enterococcaceae</taxon>
        <taxon>Enterococcus</taxon>
    </lineage>
</organism>
<dbReference type="InterPro" id="IPR017871">
    <property type="entry name" value="ABC_transporter-like_CS"/>
</dbReference>
<keyword evidence="1" id="KW-0677">Repeat</keyword>
<dbReference type="SUPFAM" id="SSF52540">
    <property type="entry name" value="P-loop containing nucleoside triphosphate hydrolases"/>
    <property type="match status" value="2"/>
</dbReference>
<evidence type="ECO:0000256" key="2">
    <source>
        <dbReference type="ARBA" id="ARBA00022741"/>
    </source>
</evidence>
<dbReference type="Pfam" id="PF00005">
    <property type="entry name" value="ABC_tran"/>
    <property type="match status" value="2"/>
</dbReference>
<protein>
    <recommendedName>
        <fullName evidence="4">ABC transporter domain-containing protein</fullName>
    </recommendedName>
</protein>
<dbReference type="PROSITE" id="PS50893">
    <property type="entry name" value="ABC_TRANSPORTER_2"/>
    <property type="match status" value="1"/>
</dbReference>
<accession>A0A1Y4R193</accession>
<evidence type="ECO:0000256" key="1">
    <source>
        <dbReference type="ARBA" id="ARBA00022737"/>
    </source>
</evidence>
<dbReference type="CDD" id="cd03221">
    <property type="entry name" value="ABCF_EF-3"/>
    <property type="match status" value="1"/>
</dbReference>
<dbReference type="EMBL" id="NFLC01000003">
    <property type="protein sequence ID" value="OUQ11319.1"/>
    <property type="molecule type" value="Genomic_DNA"/>
</dbReference>
<dbReference type="PROSITE" id="PS00211">
    <property type="entry name" value="ABC_TRANSPORTER_1"/>
    <property type="match status" value="1"/>
</dbReference>
<dbReference type="GO" id="GO:0005524">
    <property type="term" value="F:ATP binding"/>
    <property type="evidence" value="ECO:0007669"/>
    <property type="project" value="UniProtKB-KW"/>
</dbReference>
<evidence type="ECO:0000259" key="4">
    <source>
        <dbReference type="PROSITE" id="PS50893"/>
    </source>
</evidence>
<feature type="domain" description="ABC transporter" evidence="4">
    <location>
        <begin position="2"/>
        <end position="225"/>
    </location>
</feature>
<dbReference type="AlphaFoldDB" id="A0A1Y4R193"/>
<proteinExistence type="predicted"/>